<accession>A0ABQ1Y6H4</accession>
<sequence>MGFLSVLSFAHKLTSERLQPGDYAVDATAGTGSDTLFLAQACGRRGHVFAFDVQSEALDITQARLDKAKPANTKLAQVTLLHRSHAEIKYALPSEVHGQLGSIMFNLGYLPTEGADHSVITLTESTLEALETGVSLLRPRGLITVVLYPGHPGGDQEAKAVESWAANLPSSTGQAIVYRQPQRPTAPYLIAIEKK</sequence>
<dbReference type="EMBL" id="BMFT01000001">
    <property type="protein sequence ID" value="GGH13719.1"/>
    <property type="molecule type" value="Genomic_DNA"/>
</dbReference>
<name>A0ABQ1Y6H4_9BACL</name>
<dbReference type="Pfam" id="PF06962">
    <property type="entry name" value="rRNA_methylase"/>
    <property type="match status" value="1"/>
</dbReference>
<reference evidence="2" key="1">
    <citation type="journal article" date="2019" name="Int. J. Syst. Evol. Microbiol.">
        <title>The Global Catalogue of Microorganisms (GCM) 10K type strain sequencing project: providing services to taxonomists for standard genome sequencing and annotation.</title>
        <authorList>
            <consortium name="The Broad Institute Genomics Platform"/>
            <consortium name="The Broad Institute Genome Sequencing Center for Infectious Disease"/>
            <person name="Wu L."/>
            <person name="Ma J."/>
        </authorList>
    </citation>
    <scope>NUCLEOTIDE SEQUENCE [LARGE SCALE GENOMIC DNA]</scope>
    <source>
        <strain evidence="2">CGMCC 1.12769</strain>
    </source>
</reference>
<dbReference type="PANTHER" id="PTHR35276:SF1">
    <property type="entry name" value="TRNA (MNM(5)S(2)U34)-METHYLTRANSFERASE, CHLOROPLASTIC"/>
    <property type="match status" value="1"/>
</dbReference>
<keyword evidence="2" id="KW-1185">Reference proteome</keyword>
<dbReference type="Gene3D" id="3.40.50.150">
    <property type="entry name" value="Vaccinia Virus protein VP39"/>
    <property type="match status" value="1"/>
</dbReference>
<dbReference type="RefSeq" id="WP_188535855.1">
    <property type="nucleotide sequence ID" value="NZ_BMFT01000001.1"/>
</dbReference>
<protein>
    <submittedName>
        <fullName evidence="1">SAM-dependent methyltransferase</fullName>
    </submittedName>
</protein>
<dbReference type="InterPro" id="IPR029063">
    <property type="entry name" value="SAM-dependent_MTases_sf"/>
</dbReference>
<dbReference type="Proteomes" id="UP000659344">
    <property type="component" value="Unassembled WGS sequence"/>
</dbReference>
<keyword evidence="1" id="KW-0489">Methyltransferase</keyword>
<dbReference type="SUPFAM" id="SSF53335">
    <property type="entry name" value="S-adenosyl-L-methionine-dependent methyltransferases"/>
    <property type="match status" value="1"/>
</dbReference>
<proteinExistence type="predicted"/>
<dbReference type="GO" id="GO:0032259">
    <property type="term" value="P:methylation"/>
    <property type="evidence" value="ECO:0007669"/>
    <property type="project" value="UniProtKB-KW"/>
</dbReference>
<evidence type="ECO:0000313" key="2">
    <source>
        <dbReference type="Proteomes" id="UP000659344"/>
    </source>
</evidence>
<keyword evidence="1" id="KW-0808">Transferase</keyword>
<evidence type="ECO:0000313" key="1">
    <source>
        <dbReference type="EMBL" id="GGH13719.1"/>
    </source>
</evidence>
<dbReference type="GO" id="GO:0008168">
    <property type="term" value="F:methyltransferase activity"/>
    <property type="evidence" value="ECO:0007669"/>
    <property type="project" value="UniProtKB-KW"/>
</dbReference>
<comment type="caution">
    <text evidence="1">The sequence shown here is derived from an EMBL/GenBank/DDBJ whole genome shotgun (WGS) entry which is preliminary data.</text>
</comment>
<dbReference type="InterPro" id="IPR010719">
    <property type="entry name" value="MnmM_MeTrfase"/>
</dbReference>
<organism evidence="1 2">
    <name type="scientific">Paenibacillus segetis</name>
    <dbReference type="NCBI Taxonomy" id="1325360"/>
    <lineage>
        <taxon>Bacteria</taxon>
        <taxon>Bacillati</taxon>
        <taxon>Bacillota</taxon>
        <taxon>Bacilli</taxon>
        <taxon>Bacillales</taxon>
        <taxon>Paenibacillaceae</taxon>
        <taxon>Paenibacillus</taxon>
    </lineage>
</organism>
<gene>
    <name evidence="1" type="ORF">GCM10008013_06950</name>
</gene>
<dbReference type="PANTHER" id="PTHR35276">
    <property type="entry name" value="S-ADENOSYL-L-METHIONINE-DEPENDENT METHYLTRANSFERASES SUPERFAMILY PROTEIN"/>
    <property type="match status" value="1"/>
</dbReference>